<protein>
    <submittedName>
        <fullName evidence="1">35275_t:CDS:1</fullName>
    </submittedName>
</protein>
<feature type="non-terminal residue" evidence="1">
    <location>
        <position position="1"/>
    </location>
</feature>
<comment type="caution">
    <text evidence="1">The sequence shown here is derived from an EMBL/GenBank/DDBJ whole genome shotgun (WGS) entry which is preliminary data.</text>
</comment>
<evidence type="ECO:0000313" key="2">
    <source>
        <dbReference type="Proteomes" id="UP000789901"/>
    </source>
</evidence>
<accession>A0ABN7WQE0</accession>
<name>A0ABN7WQE0_GIGMA</name>
<evidence type="ECO:0000313" key="1">
    <source>
        <dbReference type="EMBL" id="CAG8837758.1"/>
    </source>
</evidence>
<organism evidence="1 2">
    <name type="scientific">Gigaspora margarita</name>
    <dbReference type="NCBI Taxonomy" id="4874"/>
    <lineage>
        <taxon>Eukaryota</taxon>
        <taxon>Fungi</taxon>
        <taxon>Fungi incertae sedis</taxon>
        <taxon>Mucoromycota</taxon>
        <taxon>Glomeromycotina</taxon>
        <taxon>Glomeromycetes</taxon>
        <taxon>Diversisporales</taxon>
        <taxon>Gigasporaceae</taxon>
        <taxon>Gigaspora</taxon>
    </lineage>
</organism>
<proteinExistence type="predicted"/>
<gene>
    <name evidence="1" type="ORF">GMARGA_LOCUS33646</name>
</gene>
<dbReference type="EMBL" id="CAJVQB010056585">
    <property type="protein sequence ID" value="CAG8837758.1"/>
    <property type="molecule type" value="Genomic_DNA"/>
</dbReference>
<dbReference type="Proteomes" id="UP000789901">
    <property type="component" value="Unassembled WGS sequence"/>
</dbReference>
<keyword evidence="2" id="KW-1185">Reference proteome</keyword>
<reference evidence="1 2" key="1">
    <citation type="submission" date="2021-06" db="EMBL/GenBank/DDBJ databases">
        <authorList>
            <person name="Kallberg Y."/>
            <person name="Tangrot J."/>
            <person name="Rosling A."/>
        </authorList>
    </citation>
    <scope>NUCLEOTIDE SEQUENCE [LARGE SCALE GENOMIC DNA]</scope>
    <source>
        <strain evidence="1 2">120-4 pot B 10/14</strain>
    </source>
</reference>
<sequence>SISEIIKVQLFIKGLCSELFTTLAPLTIQTLEEYYKQKLEANKNSTKKNKKNNNIEEEIVKEEFCKIDIKMSKISEGDKTVETMGLKKK</sequence>
<feature type="non-terminal residue" evidence="1">
    <location>
        <position position="89"/>
    </location>
</feature>